<name>D9QJ10_BRESC</name>
<dbReference type="EMBL" id="CP002102">
    <property type="protein sequence ID" value="ADK99534.1"/>
    <property type="molecule type" value="Genomic_DNA"/>
</dbReference>
<dbReference type="InParanoid" id="D9QJ10"/>
<keyword evidence="3" id="KW-1185">Reference proteome</keyword>
<dbReference type="HOGENOM" id="CLU_1648907_0_0_5"/>
<accession>D9QJ10</accession>
<feature type="signal peptide" evidence="1">
    <location>
        <begin position="1"/>
        <end position="15"/>
    </location>
</feature>
<dbReference type="Proteomes" id="UP000002696">
    <property type="component" value="Chromosome"/>
</dbReference>
<organism evidence="2 3">
    <name type="scientific">Brevundimonas subvibrioides (strain ATCC 15264 / DSM 4735 / LMG 14903 / NBRC 16000 / CB 81)</name>
    <name type="common">Caulobacter subvibrioides</name>
    <dbReference type="NCBI Taxonomy" id="633149"/>
    <lineage>
        <taxon>Bacteria</taxon>
        <taxon>Pseudomonadati</taxon>
        <taxon>Pseudomonadota</taxon>
        <taxon>Alphaproteobacteria</taxon>
        <taxon>Caulobacterales</taxon>
        <taxon>Caulobacteraceae</taxon>
        <taxon>Brevundimonas</taxon>
    </lineage>
</organism>
<evidence type="ECO:0000313" key="2">
    <source>
        <dbReference type="EMBL" id="ADK99534.1"/>
    </source>
</evidence>
<sequence length="160" mass="16894">MAVLTLLALATPAAADTRYLSFNPADRITTALTRGVTLEVERGLFGAVSVRRIISTSARGAATINKGGPDGAKSVLPDGATQATVYSIDTEGDGRGLARALCPGADETFLVLGRVQAGRPMAMQATGRWPDGHFRHCVTLSYDYRGEWSLPPRTPPPAAR</sequence>
<dbReference type="STRING" id="633149.Bresu_0220"/>
<evidence type="ECO:0000256" key="1">
    <source>
        <dbReference type="SAM" id="SignalP"/>
    </source>
</evidence>
<dbReference type="eggNOG" id="ENOG5033PWF">
    <property type="taxonomic scope" value="Bacteria"/>
</dbReference>
<reference evidence="3" key="1">
    <citation type="journal article" date="2011" name="J. Bacteriol.">
        <title>Genome sequences of eight morphologically diverse alphaproteobacteria.</title>
        <authorList>
            <consortium name="US DOE Joint Genome Institute"/>
            <person name="Brown P.J."/>
            <person name="Kysela D.T."/>
            <person name="Buechlein A."/>
            <person name="Hemmerich C."/>
            <person name="Brun Y.V."/>
        </authorList>
    </citation>
    <scope>NUCLEOTIDE SEQUENCE [LARGE SCALE GENOMIC DNA]</scope>
    <source>
        <strain evidence="3">ATCC 15264 / DSM 4735 / LMG 14903 / NBRC 16000 / CB 81</strain>
    </source>
</reference>
<proteinExistence type="predicted"/>
<feature type="chain" id="PRO_5012542336" evidence="1">
    <location>
        <begin position="16"/>
        <end position="160"/>
    </location>
</feature>
<protein>
    <submittedName>
        <fullName evidence="2">Uncharacterized protein</fullName>
    </submittedName>
</protein>
<keyword evidence="1" id="KW-0732">Signal</keyword>
<dbReference type="KEGG" id="bsb:Bresu_0220"/>
<dbReference type="BioCyc" id="BSUB633149:G1GM8-218-MONOMER"/>
<gene>
    <name evidence="2" type="ordered locus">Bresu_0220</name>
</gene>
<evidence type="ECO:0000313" key="3">
    <source>
        <dbReference type="Proteomes" id="UP000002696"/>
    </source>
</evidence>
<dbReference type="AlphaFoldDB" id="D9QJ10"/>